<protein>
    <recommendedName>
        <fullName evidence="1">Plasmid pRiA4b Orf3-like domain-containing protein</fullName>
    </recommendedName>
</protein>
<dbReference type="EMBL" id="NGJU01000020">
    <property type="protein sequence ID" value="RST93066.1"/>
    <property type="molecule type" value="Genomic_DNA"/>
</dbReference>
<dbReference type="GeneID" id="98569139"/>
<name>A0A429ZH96_9ENTE</name>
<evidence type="ECO:0000313" key="3">
    <source>
        <dbReference type="Proteomes" id="UP000287239"/>
    </source>
</evidence>
<sequence length="328" mass="38761">MKINDLPKLEQKYFKNRMAPILDEYMIIEEETHKTLVIRLNEMLIEMSRNDQVDFTDQKNIKFILLELIPDAFSFQPDFSGDIYLILLSYYEFLYSQKVIDKTEYCEMLLFFQKNMKNFFVSMVRASNDSSPFEMENFQDDSEQFATPEEVIGLFEAVQKNMAQFPSVNVKLKEAGFVQLRVDLLGFKPPIWRRVIVPGDISFWELHLVIQALFEWKNSHLHQFVTELGKFGNLENDYTNSSEEYLIVEIVKFFRQIDYVYDFGDDWRHQITVEKHLTKKEAKEANMERKAICLKKVKDAPLEDSRGTDKFGNSTLVAINERLDQLKL</sequence>
<dbReference type="PANTHER" id="PTHR41878">
    <property type="entry name" value="LEXA REPRESSOR-RELATED"/>
    <property type="match status" value="1"/>
</dbReference>
<dbReference type="PANTHER" id="PTHR41878:SF1">
    <property type="entry name" value="TNPR PROTEIN"/>
    <property type="match status" value="1"/>
</dbReference>
<dbReference type="RefSeq" id="WP_126781571.1">
    <property type="nucleotide sequence ID" value="NZ_NGJU01000020.1"/>
</dbReference>
<dbReference type="SUPFAM" id="SSF159941">
    <property type="entry name" value="MM3350-like"/>
    <property type="match status" value="1"/>
</dbReference>
<dbReference type="Gene3D" id="3.10.290.30">
    <property type="entry name" value="MM3350-like"/>
    <property type="match status" value="1"/>
</dbReference>
<reference evidence="2 3" key="1">
    <citation type="submission" date="2017-05" db="EMBL/GenBank/DDBJ databases">
        <title>Vagococcus spp. assemblies.</title>
        <authorList>
            <person name="Gulvik C.A."/>
        </authorList>
    </citation>
    <scope>NUCLEOTIDE SEQUENCE [LARGE SCALE GENOMIC DNA]</scope>
    <source>
        <strain evidence="2 3">NCFB 2777</strain>
    </source>
</reference>
<accession>A0A429ZH96</accession>
<organism evidence="2 3">
    <name type="scientific">Vagococcus salmoninarum</name>
    <dbReference type="NCBI Taxonomy" id="2739"/>
    <lineage>
        <taxon>Bacteria</taxon>
        <taxon>Bacillati</taxon>
        <taxon>Bacillota</taxon>
        <taxon>Bacilli</taxon>
        <taxon>Lactobacillales</taxon>
        <taxon>Enterococcaceae</taxon>
        <taxon>Vagococcus</taxon>
    </lineage>
</organism>
<feature type="domain" description="Plasmid pRiA4b Orf3-like" evidence="1">
    <location>
        <begin position="178"/>
        <end position="313"/>
    </location>
</feature>
<dbReference type="InterPro" id="IPR012912">
    <property type="entry name" value="Plasmid_pRiA4b_Orf3-like"/>
</dbReference>
<dbReference type="OrthoDB" id="9801392at2"/>
<evidence type="ECO:0000259" key="1">
    <source>
        <dbReference type="Pfam" id="PF07929"/>
    </source>
</evidence>
<evidence type="ECO:0000313" key="2">
    <source>
        <dbReference type="EMBL" id="RST93066.1"/>
    </source>
</evidence>
<dbReference type="Pfam" id="PF07929">
    <property type="entry name" value="PRiA4_ORF3"/>
    <property type="match status" value="1"/>
</dbReference>
<dbReference type="InterPro" id="IPR024047">
    <property type="entry name" value="MM3350-like_sf"/>
</dbReference>
<dbReference type="AlphaFoldDB" id="A0A429ZH96"/>
<proteinExistence type="predicted"/>
<gene>
    <name evidence="2" type="ORF">CBF35_12385</name>
</gene>
<keyword evidence="3" id="KW-1185">Reference proteome</keyword>
<dbReference type="Proteomes" id="UP000287239">
    <property type="component" value="Unassembled WGS sequence"/>
</dbReference>
<comment type="caution">
    <text evidence="2">The sequence shown here is derived from an EMBL/GenBank/DDBJ whole genome shotgun (WGS) entry which is preliminary data.</text>
</comment>